<evidence type="ECO:0000313" key="2">
    <source>
        <dbReference type="EMBL" id="UOQ69891.1"/>
    </source>
</evidence>
<accession>A0ABY4GG78</accession>
<geneLocation type="plasmid" evidence="2 3">
    <name>unnamed9</name>
</geneLocation>
<gene>
    <name evidence="2" type="ORF">MUN86_30785</name>
</gene>
<dbReference type="Proteomes" id="UP000830401">
    <property type="component" value="Plasmid unnamed9"/>
</dbReference>
<protein>
    <submittedName>
        <fullName evidence="2">Uncharacterized protein</fullName>
    </submittedName>
</protein>
<evidence type="ECO:0000256" key="1">
    <source>
        <dbReference type="SAM" id="SignalP"/>
    </source>
</evidence>
<keyword evidence="2" id="KW-0614">Plasmid</keyword>
<reference evidence="2" key="1">
    <citation type="submission" date="2022-04" db="EMBL/GenBank/DDBJ databases">
        <title>Hymenobacter sp. isolated from the air.</title>
        <authorList>
            <person name="Won M."/>
            <person name="Lee C.-M."/>
            <person name="Woen H.-Y."/>
            <person name="Kwon S.-W."/>
        </authorList>
    </citation>
    <scope>NUCLEOTIDE SEQUENCE</scope>
    <source>
        <strain evidence="2">5420S-77</strain>
        <plasmid evidence="2">unnamed9</plasmid>
    </source>
</reference>
<feature type="signal peptide" evidence="1">
    <location>
        <begin position="1"/>
        <end position="21"/>
    </location>
</feature>
<dbReference type="EMBL" id="CP095070">
    <property type="protein sequence ID" value="UOQ69891.1"/>
    <property type="molecule type" value="Genomic_DNA"/>
</dbReference>
<feature type="chain" id="PRO_5047547769" evidence="1">
    <location>
        <begin position="22"/>
        <end position="159"/>
    </location>
</feature>
<evidence type="ECO:0000313" key="3">
    <source>
        <dbReference type="Proteomes" id="UP000830401"/>
    </source>
</evidence>
<name>A0ABY4GG78_9BACT</name>
<dbReference type="RefSeq" id="WP_245127740.1">
    <property type="nucleotide sequence ID" value="NZ_CP095070.1"/>
</dbReference>
<keyword evidence="3" id="KW-1185">Reference proteome</keyword>
<keyword evidence="1" id="KW-0732">Signal</keyword>
<sequence>MIIRLYLLLLLLSGSVYHSKAQIATATATAAPAASELNLTKPTAQQVENLTVLGQVWGFLKYYHPAVAAGQRDWDAELFKVLPTVLASKNATERSAALSTWITALGPVPTCAKCADKPSQPVRVAPDLRWLADKKNLSPALSQLLTHVAANRYQGNPTT</sequence>
<organism evidence="2 3">
    <name type="scientific">Hymenobacter volaticus</name>
    <dbReference type="NCBI Taxonomy" id="2932254"/>
    <lineage>
        <taxon>Bacteria</taxon>
        <taxon>Pseudomonadati</taxon>
        <taxon>Bacteroidota</taxon>
        <taxon>Cytophagia</taxon>
        <taxon>Cytophagales</taxon>
        <taxon>Hymenobacteraceae</taxon>
        <taxon>Hymenobacter</taxon>
    </lineage>
</organism>
<proteinExistence type="predicted"/>